<comment type="similarity">
    <text evidence="2">Belongs to the peptidase U48 family.</text>
</comment>
<keyword evidence="7 12" id="KW-1133">Transmembrane helix</keyword>
<dbReference type="InterPro" id="IPR039731">
    <property type="entry name" value="Rce1"/>
</dbReference>
<evidence type="ECO:0000256" key="8">
    <source>
        <dbReference type="ARBA" id="ARBA00023136"/>
    </source>
</evidence>
<evidence type="ECO:0000256" key="4">
    <source>
        <dbReference type="ARBA" id="ARBA00022692"/>
    </source>
</evidence>
<dbReference type="EMBL" id="ML179367">
    <property type="protein sequence ID" value="THU89427.1"/>
    <property type="molecule type" value="Genomic_DNA"/>
</dbReference>
<evidence type="ECO:0000256" key="11">
    <source>
        <dbReference type="SAM" id="MobiDB-lite"/>
    </source>
</evidence>
<feature type="region of interest" description="Disordered" evidence="11">
    <location>
        <begin position="35"/>
        <end position="60"/>
    </location>
</feature>
<feature type="domain" description="CAAX prenyl protease 2/Lysostaphin resistance protein A-like" evidence="13">
    <location>
        <begin position="180"/>
        <end position="279"/>
    </location>
</feature>
<feature type="compositionally biased region" description="Basic and acidic residues" evidence="11">
    <location>
        <begin position="40"/>
        <end position="51"/>
    </location>
</feature>
<evidence type="ECO:0000256" key="12">
    <source>
        <dbReference type="SAM" id="Phobius"/>
    </source>
</evidence>
<keyword evidence="5" id="KW-0378">Hydrolase</keyword>
<keyword evidence="8 12" id="KW-0472">Membrane</keyword>
<feature type="transmembrane region" description="Helical" evidence="12">
    <location>
        <begin position="124"/>
        <end position="146"/>
    </location>
</feature>
<comment type="catalytic activity">
    <reaction evidence="9">
        <text>Hydrolyzes the peptide bond -P2-(S-farnesyl or geranylgeranyl)C-P1'-P2'-P3'-COOH where P1' and P2' are amino acids with aliphatic sidechains and P3' is any C-terminal residue.</text>
        <dbReference type="EC" id="3.4.26.1"/>
    </reaction>
</comment>
<evidence type="ECO:0000256" key="7">
    <source>
        <dbReference type="ARBA" id="ARBA00022989"/>
    </source>
</evidence>
<dbReference type="GO" id="GO:0071586">
    <property type="term" value="P:CAAX-box protein processing"/>
    <property type="evidence" value="ECO:0007669"/>
    <property type="project" value="InterPro"/>
</dbReference>
<feature type="transmembrane region" description="Helical" evidence="12">
    <location>
        <begin position="255"/>
        <end position="278"/>
    </location>
</feature>
<evidence type="ECO:0000259" key="13">
    <source>
        <dbReference type="Pfam" id="PF02517"/>
    </source>
</evidence>
<keyword evidence="6" id="KW-0256">Endoplasmic reticulum</keyword>
<proteinExistence type="inferred from homology"/>
<evidence type="ECO:0000256" key="2">
    <source>
        <dbReference type="ARBA" id="ARBA00006897"/>
    </source>
</evidence>
<dbReference type="GO" id="GO:0004222">
    <property type="term" value="F:metalloendopeptidase activity"/>
    <property type="evidence" value="ECO:0007669"/>
    <property type="project" value="InterPro"/>
</dbReference>
<protein>
    <recommendedName>
        <fullName evidence="10">intramembrane prenyl-peptidase Rce1</fullName>
        <ecNumber evidence="10">3.4.26.1</ecNumber>
    </recommendedName>
</protein>
<feature type="transmembrane region" description="Helical" evidence="12">
    <location>
        <begin position="6"/>
        <end position="25"/>
    </location>
</feature>
<dbReference type="PANTHER" id="PTHR13046">
    <property type="entry name" value="PROTEASE U48 CAAX PRENYL PROTEASE RCE1"/>
    <property type="match status" value="1"/>
</dbReference>
<dbReference type="OrthoDB" id="271604at2759"/>
<sequence>MSLLPTSAHLFGLTFAGIYVGSLYVSQYGRLVFSSSSTSPKREEGEKDKGRVPPQYQKGRDDPTVIRARLTAASFATFACLFLACAIVAHVTHGSVTTDSLNASIKDASSLLGLSFPPLHLSSLFPHLVIPTLFLGPLTAVLINYLPSITLDSTKFEFSFFLPSLFPNDDDDNNNGSLSSLIVLRNYIVAPITEELVFRSCILSIYLLAFPSSSSSLTPTKIILLSPLHFGLAHLHHAWETYNRFGRTKTALKRAVLQSTFQMAYTTLFGALCAFLWLRGIPDTTTNSNLDTTPSTPPTTRTYTVYPSRLPSVYAPITAHIFCNFMGFPDFSGDVERGQKRWGVAGAWLVRLAYLSGVARFGLAVWTQEGRAGW</sequence>
<dbReference type="Pfam" id="PF02517">
    <property type="entry name" value="Rce1-like"/>
    <property type="match status" value="1"/>
</dbReference>
<evidence type="ECO:0000256" key="1">
    <source>
        <dbReference type="ARBA" id="ARBA00004477"/>
    </source>
</evidence>
<dbReference type="AlphaFoldDB" id="A0A4S8LJU0"/>
<evidence type="ECO:0000256" key="3">
    <source>
        <dbReference type="ARBA" id="ARBA00022670"/>
    </source>
</evidence>
<evidence type="ECO:0000256" key="6">
    <source>
        <dbReference type="ARBA" id="ARBA00022824"/>
    </source>
</evidence>
<evidence type="ECO:0000256" key="10">
    <source>
        <dbReference type="ARBA" id="ARBA00049729"/>
    </source>
</evidence>
<reference evidence="14 15" key="1">
    <citation type="journal article" date="2019" name="Nat. Ecol. Evol.">
        <title>Megaphylogeny resolves global patterns of mushroom evolution.</title>
        <authorList>
            <person name="Varga T."/>
            <person name="Krizsan K."/>
            <person name="Foldi C."/>
            <person name="Dima B."/>
            <person name="Sanchez-Garcia M."/>
            <person name="Sanchez-Ramirez S."/>
            <person name="Szollosi G.J."/>
            <person name="Szarkandi J.G."/>
            <person name="Papp V."/>
            <person name="Albert L."/>
            <person name="Andreopoulos W."/>
            <person name="Angelini C."/>
            <person name="Antonin V."/>
            <person name="Barry K.W."/>
            <person name="Bougher N.L."/>
            <person name="Buchanan P."/>
            <person name="Buyck B."/>
            <person name="Bense V."/>
            <person name="Catcheside P."/>
            <person name="Chovatia M."/>
            <person name="Cooper J."/>
            <person name="Damon W."/>
            <person name="Desjardin D."/>
            <person name="Finy P."/>
            <person name="Geml J."/>
            <person name="Haridas S."/>
            <person name="Hughes K."/>
            <person name="Justo A."/>
            <person name="Karasinski D."/>
            <person name="Kautmanova I."/>
            <person name="Kiss B."/>
            <person name="Kocsube S."/>
            <person name="Kotiranta H."/>
            <person name="LaButti K.M."/>
            <person name="Lechner B.E."/>
            <person name="Liimatainen K."/>
            <person name="Lipzen A."/>
            <person name="Lukacs Z."/>
            <person name="Mihaltcheva S."/>
            <person name="Morgado L.N."/>
            <person name="Niskanen T."/>
            <person name="Noordeloos M.E."/>
            <person name="Ohm R.A."/>
            <person name="Ortiz-Santana B."/>
            <person name="Ovrebo C."/>
            <person name="Racz N."/>
            <person name="Riley R."/>
            <person name="Savchenko A."/>
            <person name="Shiryaev A."/>
            <person name="Soop K."/>
            <person name="Spirin V."/>
            <person name="Szebenyi C."/>
            <person name="Tomsovsky M."/>
            <person name="Tulloss R.E."/>
            <person name="Uehling J."/>
            <person name="Grigoriev I.V."/>
            <person name="Vagvolgyi C."/>
            <person name="Papp T."/>
            <person name="Martin F.M."/>
            <person name="Miettinen O."/>
            <person name="Hibbett D.S."/>
            <person name="Nagy L.G."/>
        </authorList>
    </citation>
    <scope>NUCLEOTIDE SEQUENCE [LARGE SCALE GENOMIC DNA]</scope>
    <source>
        <strain evidence="14 15">CBS 962.96</strain>
    </source>
</reference>
<gene>
    <name evidence="14" type="ORF">K435DRAFT_781595</name>
</gene>
<evidence type="ECO:0000256" key="9">
    <source>
        <dbReference type="ARBA" id="ARBA00047280"/>
    </source>
</evidence>
<comment type="subcellular location">
    <subcellularLocation>
        <location evidence="1">Endoplasmic reticulum membrane</location>
        <topology evidence="1">Multi-pass membrane protein</topology>
    </subcellularLocation>
</comment>
<evidence type="ECO:0000256" key="5">
    <source>
        <dbReference type="ARBA" id="ARBA00022801"/>
    </source>
</evidence>
<organism evidence="14 15">
    <name type="scientific">Dendrothele bispora (strain CBS 962.96)</name>
    <dbReference type="NCBI Taxonomy" id="1314807"/>
    <lineage>
        <taxon>Eukaryota</taxon>
        <taxon>Fungi</taxon>
        <taxon>Dikarya</taxon>
        <taxon>Basidiomycota</taxon>
        <taxon>Agaricomycotina</taxon>
        <taxon>Agaricomycetes</taxon>
        <taxon>Agaricomycetidae</taxon>
        <taxon>Agaricales</taxon>
        <taxon>Agaricales incertae sedis</taxon>
        <taxon>Dendrothele</taxon>
    </lineage>
</organism>
<keyword evidence="15" id="KW-1185">Reference proteome</keyword>
<evidence type="ECO:0000313" key="15">
    <source>
        <dbReference type="Proteomes" id="UP000297245"/>
    </source>
</evidence>
<dbReference type="PANTHER" id="PTHR13046:SF0">
    <property type="entry name" value="CAAX PRENYL PROTEASE 2"/>
    <property type="match status" value="1"/>
</dbReference>
<name>A0A4S8LJU0_DENBC</name>
<dbReference type="InterPro" id="IPR003675">
    <property type="entry name" value="Rce1/LyrA-like_dom"/>
</dbReference>
<keyword evidence="3" id="KW-0645">Protease</keyword>
<keyword evidence="4 12" id="KW-0812">Transmembrane</keyword>
<dbReference type="GO" id="GO:0005789">
    <property type="term" value="C:endoplasmic reticulum membrane"/>
    <property type="evidence" value="ECO:0007669"/>
    <property type="project" value="UniProtKB-SubCell"/>
</dbReference>
<dbReference type="EC" id="3.4.26.1" evidence="10"/>
<feature type="transmembrane region" description="Helical" evidence="12">
    <location>
        <begin position="70"/>
        <end position="91"/>
    </location>
</feature>
<evidence type="ECO:0000313" key="14">
    <source>
        <dbReference type="EMBL" id="THU89427.1"/>
    </source>
</evidence>
<accession>A0A4S8LJU0</accession>
<dbReference type="Proteomes" id="UP000297245">
    <property type="component" value="Unassembled WGS sequence"/>
</dbReference>